<evidence type="ECO:0000313" key="1">
    <source>
        <dbReference type="EMBL" id="UUY02936.1"/>
    </source>
</evidence>
<proteinExistence type="predicted"/>
<reference evidence="2" key="1">
    <citation type="submission" date="2021-11" db="EMBL/GenBank/DDBJ databases">
        <title>Cultivation dependent microbiological survey of springs from the worlds oldest radium mine currently devoted to the extraction of radon-saturated water.</title>
        <authorList>
            <person name="Kapinusova G."/>
            <person name="Smrhova T."/>
            <person name="Strejcek M."/>
            <person name="Suman J."/>
            <person name="Jani K."/>
            <person name="Pajer P."/>
            <person name="Uhlik O."/>
        </authorList>
    </citation>
    <scope>NUCLEOTIDE SEQUENCE [LARGE SCALE GENOMIC DNA]</scope>
    <source>
        <strain evidence="2">J379</strain>
    </source>
</reference>
<dbReference type="Proteomes" id="UP001058860">
    <property type="component" value="Chromosome"/>
</dbReference>
<dbReference type="EMBL" id="CP088295">
    <property type="protein sequence ID" value="UUY02936.1"/>
    <property type="molecule type" value="Genomic_DNA"/>
</dbReference>
<organism evidence="1 2">
    <name type="scientific">Svornostia abyssi</name>
    <dbReference type="NCBI Taxonomy" id="2898438"/>
    <lineage>
        <taxon>Bacteria</taxon>
        <taxon>Bacillati</taxon>
        <taxon>Actinomycetota</taxon>
        <taxon>Thermoleophilia</taxon>
        <taxon>Solirubrobacterales</taxon>
        <taxon>Baekduiaceae</taxon>
        <taxon>Svornostia</taxon>
    </lineage>
</organism>
<dbReference type="PANTHER" id="PTHR33973">
    <property type="entry name" value="OS07G0153300 PROTEIN"/>
    <property type="match status" value="1"/>
</dbReference>
<dbReference type="Pfam" id="PF07103">
    <property type="entry name" value="DUF1365"/>
    <property type="match status" value="1"/>
</dbReference>
<dbReference type="PANTHER" id="PTHR33973:SF4">
    <property type="entry name" value="OS07G0153300 PROTEIN"/>
    <property type="match status" value="1"/>
</dbReference>
<dbReference type="InterPro" id="IPR010775">
    <property type="entry name" value="DUF1365"/>
</dbReference>
<evidence type="ECO:0000313" key="2">
    <source>
        <dbReference type="Proteomes" id="UP001058860"/>
    </source>
</evidence>
<name>A0ABY5PE75_9ACTN</name>
<keyword evidence="2" id="KW-1185">Reference proteome</keyword>
<protein>
    <submittedName>
        <fullName evidence="1">DUF1365 domain-containing protein</fullName>
    </submittedName>
</protein>
<accession>A0ABY5PE75</accession>
<sequence>MDSAIYEGRVAHHRRDPIDHSFSYPVCMLLLDLAELDVLDRHPLWSTSRPALGRFRREDHLGDPSTPLDVAVRDEVERQTGTRPEGPVRMLATPRTFGHAFNPVRFYYCGDPADVVLAEVTNTPWGETHCYVLDPDGGQAEKAFHVSPFMGMEHAYTWRLSEPGERLHVEINSDGSDGRRAFDATLALQRRPLDNPGLTRVLARHPAATVTTLARIYTQALRLKLKGAPYFPHPATGAR</sequence>
<gene>
    <name evidence="1" type="ORF">LRS13_19960</name>
</gene>
<dbReference type="RefSeq" id="WP_353863458.1">
    <property type="nucleotide sequence ID" value="NZ_CP088295.1"/>
</dbReference>